<feature type="region of interest" description="Disordered" evidence="1">
    <location>
        <begin position="1"/>
        <end position="108"/>
    </location>
</feature>
<dbReference type="EMBL" id="ASRX01000041">
    <property type="protein sequence ID" value="EYF03888.1"/>
    <property type="molecule type" value="Genomic_DNA"/>
</dbReference>
<gene>
    <name evidence="2" type="ORF">CAP_5152</name>
</gene>
<evidence type="ECO:0000313" key="2">
    <source>
        <dbReference type="EMBL" id="EYF03888.1"/>
    </source>
</evidence>
<comment type="caution">
    <text evidence="2">The sequence shown here is derived from an EMBL/GenBank/DDBJ whole genome shotgun (WGS) entry which is preliminary data.</text>
</comment>
<protein>
    <submittedName>
        <fullName evidence="2">Uncharacterized protein</fullName>
    </submittedName>
</protein>
<organism evidence="2 3">
    <name type="scientific">Chondromyces apiculatus DSM 436</name>
    <dbReference type="NCBI Taxonomy" id="1192034"/>
    <lineage>
        <taxon>Bacteria</taxon>
        <taxon>Pseudomonadati</taxon>
        <taxon>Myxococcota</taxon>
        <taxon>Polyangia</taxon>
        <taxon>Polyangiales</taxon>
        <taxon>Polyangiaceae</taxon>
        <taxon>Chondromyces</taxon>
    </lineage>
</organism>
<evidence type="ECO:0000256" key="1">
    <source>
        <dbReference type="SAM" id="MobiDB-lite"/>
    </source>
</evidence>
<evidence type="ECO:0000313" key="3">
    <source>
        <dbReference type="Proteomes" id="UP000019678"/>
    </source>
</evidence>
<name>A0A017T3R4_9BACT</name>
<dbReference type="AlphaFoldDB" id="A0A017T3R4"/>
<dbReference type="Proteomes" id="UP000019678">
    <property type="component" value="Unassembled WGS sequence"/>
</dbReference>
<keyword evidence="3" id="KW-1185">Reference proteome</keyword>
<accession>A0A017T3R4</accession>
<proteinExistence type="predicted"/>
<sequence>MTLQQQASPCGRTLAQEGDAGIPPADLGPSETDCTSPAGPEEDPASSFMSPDRGRRGIGFRRGTYPAREGTCAQGRDLGAEVGRPPPLAARPLRVPARPLRDADRAGM</sequence>
<feature type="compositionally biased region" description="Basic and acidic residues" evidence="1">
    <location>
        <begin position="99"/>
        <end position="108"/>
    </location>
</feature>
<reference evidence="2 3" key="1">
    <citation type="submission" date="2013-05" db="EMBL/GenBank/DDBJ databases">
        <title>Genome assembly of Chondromyces apiculatus DSM 436.</title>
        <authorList>
            <person name="Sharma G."/>
            <person name="Khatri I."/>
            <person name="Kaur C."/>
            <person name="Mayilraj S."/>
            <person name="Subramanian S."/>
        </authorList>
    </citation>
    <scope>NUCLEOTIDE SEQUENCE [LARGE SCALE GENOMIC DNA]</scope>
    <source>
        <strain evidence="2 3">DSM 436</strain>
    </source>
</reference>